<evidence type="ECO:0000256" key="1">
    <source>
        <dbReference type="ARBA" id="ARBA00007730"/>
    </source>
</evidence>
<evidence type="ECO:0000256" key="4">
    <source>
        <dbReference type="SAM" id="Phobius"/>
    </source>
</evidence>
<dbReference type="InterPro" id="IPR011990">
    <property type="entry name" value="TPR-like_helical_dom_sf"/>
</dbReference>
<feature type="compositionally biased region" description="Basic and acidic residues" evidence="3">
    <location>
        <begin position="584"/>
        <end position="599"/>
    </location>
</feature>
<feature type="compositionally biased region" description="Basic and acidic residues" evidence="3">
    <location>
        <begin position="634"/>
        <end position="647"/>
    </location>
</feature>
<feature type="repeat" description="TPR" evidence="2">
    <location>
        <begin position="784"/>
        <end position="817"/>
    </location>
</feature>
<gene>
    <name evidence="7" type="primary">LOC101851095</name>
</gene>
<dbReference type="Pfam" id="PF13174">
    <property type="entry name" value="TPR_6"/>
    <property type="match status" value="1"/>
</dbReference>
<dbReference type="Pfam" id="PF13432">
    <property type="entry name" value="TPR_16"/>
    <property type="match status" value="1"/>
</dbReference>
<keyword evidence="2" id="KW-0802">TPR repeat</keyword>
<sequence length="1089" mass="127402">MAKNKKGAAKKDKPSPPSQGEKSAQNGAQQQQQQQQKKKLAVAGGGQSSKAPLAQKKLAVQHSGKARSSPEKGRKAAASSSSSSSSSCGWCWLFVVIVSVAVVVPSVMFSQEIQQLEAYQEYVQPQLLAFQEFAHPHVSAFQELVEPQVAALRKFVLEQMEAWSSESQPNVPTEEPTPEQQSRQKREDADEEENSSRSQQNEQPQQQQKDSSRDSENTIKKSKDTPKDDLASSDGEMPKVESINVRATSKTDKQENAQADEQKKAEEQQKLREEEEKKKKKEEEQRLREEEEKRKKEEQRLKEEEEKRIKEEQRLKEEAEKKKKEEQRLKEEEEKKKREEQRLKEEEEKRKKEEQRLKEEEEKRKKEEQRLKEEAEKKKKEEQRLKEEEEKKKREEQRLKEEEEQKKKKEEQRLKEEETKRKEEQRLKEEEEKRKKEQKLKEEEEKKKREEQRLKEEEERKRKEQKLREEEEKKKQEEQKLKEQEEEKKREEQRVKEAKKKEEEQRLKEEERKKKEQKLKEEEAKKAEELRLKAENEKKEREAEEKRLKEQQLKEAEKQKEASRLKEEEAAAKTAREQQQQQKEGGEKKEEPPKTENRKVAKQSPNQKDQQPEVPKEGAGAATGGNEAGGSNVEVEKKEGKGQKETPVDPPPLERSTYQLSSVTSDADLKIAAKLDSADTLMNDDKLEEAIRVYDDILRNNIASPRGHYGKALTLDKLGFKYMSNEYLEQAIEFLNRVLVLPDVPHDLIKLAGRKLADRQQFRGWGGKAMKTFKWLTQQYPEDLELLKEFGVSYMMIGQNDRARDVFRQVLEKDPNSGFAKVHLGFIIKTKDQDLEKAVALLKEGIESREKGTQDGRFFLHLGDSLLRLGREPEARKIYQEAEELGLFLSAWQRSLYNVESLTGRPWWTPEQTGYKKFFKMLEDNWETIRDEGLAQLDSKTGSFVPEDENLRDTGDWKQFTLYQQGRKKKENCDKAPKTCALIDQMPDAKGCKRGQVKFSVMSPGIHVWPHVGPTNCRLRSHLGLVVPEGPFLRVVNETRVWKEGKVMIFDDSFEHEVWHEGSELRLILIVDFWHPELTETQKRRLSAI</sequence>
<dbReference type="SUPFAM" id="SSF51197">
    <property type="entry name" value="Clavaminate synthase-like"/>
    <property type="match status" value="1"/>
</dbReference>
<feature type="compositionally biased region" description="Low complexity" evidence="3">
    <location>
        <begin position="22"/>
        <end position="35"/>
    </location>
</feature>
<dbReference type="PANTHER" id="PTHR12366">
    <property type="entry name" value="ASPARTYL/ASPARAGINYL BETA-HYDROXYLASE"/>
    <property type="match status" value="1"/>
</dbReference>
<keyword evidence="4" id="KW-1133">Transmembrane helix</keyword>
<dbReference type="RefSeq" id="XP_012945668.1">
    <property type="nucleotide sequence ID" value="XM_013090214.2"/>
</dbReference>
<dbReference type="PROSITE" id="PS50005">
    <property type="entry name" value="TPR"/>
    <property type="match status" value="1"/>
</dbReference>
<evidence type="ECO:0000256" key="2">
    <source>
        <dbReference type="PROSITE-ProRule" id="PRU00339"/>
    </source>
</evidence>
<dbReference type="InterPro" id="IPR007803">
    <property type="entry name" value="Asp/Arg/Pro-Hydrxlase"/>
</dbReference>
<dbReference type="Pfam" id="PF05118">
    <property type="entry name" value="Asp_Arg_Hydrox"/>
    <property type="match status" value="1"/>
</dbReference>
<evidence type="ECO:0000259" key="5">
    <source>
        <dbReference type="Pfam" id="PF05118"/>
    </source>
</evidence>
<accession>A0ABM1ADM7</accession>
<feature type="compositionally biased region" description="Low complexity" evidence="3">
    <location>
        <begin position="76"/>
        <end position="87"/>
    </location>
</feature>
<comment type="similarity">
    <text evidence="1">Belongs to the aspartyl/asparaginyl beta-hydroxylase family.</text>
</comment>
<dbReference type="Proteomes" id="UP000694888">
    <property type="component" value="Unplaced"/>
</dbReference>
<feature type="compositionally biased region" description="Basic and acidic residues" evidence="3">
    <location>
        <begin position="249"/>
        <end position="576"/>
    </location>
</feature>
<feature type="domain" description="Aspartyl/asparaginy/proline hydroxylase" evidence="5">
    <location>
        <begin position="923"/>
        <end position="1076"/>
    </location>
</feature>
<name>A0ABM1ADM7_APLCA</name>
<protein>
    <submittedName>
        <fullName evidence="7">Aspartyl/asparaginyl beta-hydroxylase</fullName>
    </submittedName>
</protein>
<keyword evidence="6" id="KW-1185">Reference proteome</keyword>
<organism evidence="6 7">
    <name type="scientific">Aplysia californica</name>
    <name type="common">California sea hare</name>
    <dbReference type="NCBI Taxonomy" id="6500"/>
    <lineage>
        <taxon>Eukaryota</taxon>
        <taxon>Metazoa</taxon>
        <taxon>Spiralia</taxon>
        <taxon>Lophotrochozoa</taxon>
        <taxon>Mollusca</taxon>
        <taxon>Gastropoda</taxon>
        <taxon>Heterobranchia</taxon>
        <taxon>Euthyneura</taxon>
        <taxon>Tectipleura</taxon>
        <taxon>Aplysiida</taxon>
        <taxon>Aplysioidea</taxon>
        <taxon>Aplysiidae</taxon>
        <taxon>Aplysia</taxon>
    </lineage>
</organism>
<feature type="transmembrane region" description="Helical" evidence="4">
    <location>
        <begin position="90"/>
        <end position="109"/>
    </location>
</feature>
<dbReference type="SUPFAM" id="SSF48452">
    <property type="entry name" value="TPR-like"/>
    <property type="match status" value="1"/>
</dbReference>
<feature type="region of interest" description="Disordered" evidence="3">
    <location>
        <begin position="1"/>
        <end position="87"/>
    </location>
</feature>
<feature type="compositionally biased region" description="Low complexity" evidence="3">
    <location>
        <begin position="196"/>
        <end position="209"/>
    </location>
</feature>
<evidence type="ECO:0000256" key="3">
    <source>
        <dbReference type="SAM" id="MobiDB-lite"/>
    </source>
</evidence>
<evidence type="ECO:0000313" key="7">
    <source>
        <dbReference type="RefSeq" id="XP_012945668.1"/>
    </source>
</evidence>
<dbReference type="PANTHER" id="PTHR12366:SF29">
    <property type="entry name" value="ASPARTYL BETA-HYDROXYLASE, ISOFORM L"/>
    <property type="match status" value="1"/>
</dbReference>
<feature type="region of interest" description="Disordered" evidence="3">
    <location>
        <begin position="163"/>
        <end position="656"/>
    </location>
</feature>
<proteinExistence type="inferred from homology"/>
<keyword evidence="4" id="KW-0472">Membrane</keyword>
<reference evidence="7" key="1">
    <citation type="submission" date="2025-08" db="UniProtKB">
        <authorList>
            <consortium name="RefSeq"/>
        </authorList>
    </citation>
    <scope>IDENTIFICATION</scope>
</reference>
<dbReference type="GeneID" id="101851095"/>
<dbReference type="InterPro" id="IPR039038">
    <property type="entry name" value="ASPH"/>
</dbReference>
<dbReference type="InterPro" id="IPR027443">
    <property type="entry name" value="IPNS-like_sf"/>
</dbReference>
<keyword evidence="4" id="KW-0812">Transmembrane</keyword>
<dbReference type="Gene3D" id="1.25.40.10">
    <property type="entry name" value="Tetratricopeptide repeat domain"/>
    <property type="match status" value="1"/>
</dbReference>
<evidence type="ECO:0000313" key="6">
    <source>
        <dbReference type="Proteomes" id="UP000694888"/>
    </source>
</evidence>
<dbReference type="SMART" id="SM00028">
    <property type="entry name" value="TPR"/>
    <property type="match status" value="3"/>
</dbReference>
<dbReference type="InterPro" id="IPR019734">
    <property type="entry name" value="TPR_rpt"/>
</dbReference>
<dbReference type="Gene3D" id="2.60.120.330">
    <property type="entry name" value="B-lactam Antibiotic, Isopenicillin N Synthase, Chain"/>
    <property type="match status" value="1"/>
</dbReference>
<feature type="compositionally biased region" description="Basic and acidic residues" evidence="3">
    <location>
        <begin position="210"/>
        <end position="230"/>
    </location>
</feature>